<reference evidence="3 4" key="1">
    <citation type="journal article" date="2018" name="BMC Genomics">
        <title>Genomic comparison of Trypanosoma conorhini and Trypanosoma rangeli to Trypanosoma cruzi strains of high and low virulence.</title>
        <authorList>
            <person name="Bradwell K.R."/>
            <person name="Koparde V.N."/>
            <person name="Matveyev A.V."/>
            <person name="Serrano M.G."/>
            <person name="Alves J.M."/>
            <person name="Parikh H."/>
            <person name="Huang B."/>
            <person name="Lee V."/>
            <person name="Espinosa-Alvarez O."/>
            <person name="Ortiz P.A."/>
            <person name="Costa-Martins A.G."/>
            <person name="Teixeira M.M."/>
            <person name="Buck G.A."/>
        </authorList>
    </citation>
    <scope>NUCLEOTIDE SEQUENCE [LARGE SCALE GENOMIC DNA]</scope>
    <source>
        <strain evidence="3 4">AM80</strain>
    </source>
</reference>
<protein>
    <submittedName>
        <fullName evidence="3">Dispersed protein family protein 1 (DGF-1)</fullName>
    </submittedName>
</protein>
<evidence type="ECO:0000313" key="3">
    <source>
        <dbReference type="EMBL" id="RNF03626.1"/>
    </source>
</evidence>
<gene>
    <name evidence="3" type="ORF">TraAM80_05668</name>
</gene>
<name>A0A422NDW2_TRYRA</name>
<dbReference type="OMA" id="TARAMPF"/>
<keyword evidence="4" id="KW-1185">Reference proteome</keyword>
<dbReference type="InterPro" id="IPR053915">
    <property type="entry name" value="DGF-1_b-sheet_dom"/>
</dbReference>
<dbReference type="VEuPathDB" id="TriTrypDB:TRSC58_06957"/>
<evidence type="ECO:0000313" key="4">
    <source>
        <dbReference type="Proteomes" id="UP000283634"/>
    </source>
</evidence>
<evidence type="ECO:0000259" key="2">
    <source>
        <dbReference type="Pfam" id="PF22274"/>
    </source>
</evidence>
<dbReference type="Pfam" id="PF22274">
    <property type="entry name" value="DGF-1_beta-sheet"/>
    <property type="match status" value="1"/>
</dbReference>
<evidence type="ECO:0000256" key="1">
    <source>
        <dbReference type="SAM" id="Phobius"/>
    </source>
</evidence>
<dbReference type="Proteomes" id="UP000283634">
    <property type="component" value="Unassembled WGS sequence"/>
</dbReference>
<proteinExistence type="predicted"/>
<dbReference type="GeneID" id="40329601"/>
<keyword evidence="1" id="KW-1133">Transmembrane helix</keyword>
<dbReference type="RefSeq" id="XP_029237631.1">
    <property type="nucleotide sequence ID" value="XM_029382541.1"/>
</dbReference>
<dbReference type="AlphaFoldDB" id="A0A422NDW2"/>
<organism evidence="3 4">
    <name type="scientific">Trypanosoma rangeli</name>
    <dbReference type="NCBI Taxonomy" id="5698"/>
    <lineage>
        <taxon>Eukaryota</taxon>
        <taxon>Discoba</taxon>
        <taxon>Euglenozoa</taxon>
        <taxon>Kinetoplastea</taxon>
        <taxon>Metakinetoplastina</taxon>
        <taxon>Trypanosomatida</taxon>
        <taxon>Trypanosomatidae</taxon>
        <taxon>Trypanosoma</taxon>
        <taxon>Herpetosoma</taxon>
    </lineage>
</organism>
<keyword evidence="1" id="KW-0472">Membrane</keyword>
<sequence>MRQTGGTVSEASLTGHGGPGDLCLAQWMWTAARGCCRNRHRMQRGTVASVPVALLVVLALVAAGAWMPTARAMPFRMQGGSSAQGCVRGVTLTESMAVGGGQATVCFDSVVFSGPITVTVELGPMDPFAGLLNVTLRHCVLAGGAQLRIVGLDEGRVHLMPRAVVNMTNVTLTEGTIVLQGTLPPKSRVLLADSSLHATVGGSQYVPTTAGYEESRYGPVLVLDGVRLLSSQLVLTRTTL</sequence>
<accession>A0A422NDW2</accession>
<dbReference type="EMBL" id="MKGL01000189">
    <property type="protein sequence ID" value="RNF03626.1"/>
    <property type="molecule type" value="Genomic_DNA"/>
</dbReference>
<dbReference type="OrthoDB" id="250771at2759"/>
<feature type="domain" description="Dispersed gene family protein 1 beta-sheet" evidence="2">
    <location>
        <begin position="133"/>
        <end position="240"/>
    </location>
</feature>
<comment type="caution">
    <text evidence="3">The sequence shown here is derived from an EMBL/GenBank/DDBJ whole genome shotgun (WGS) entry which is preliminary data.</text>
</comment>
<keyword evidence="1" id="KW-0812">Transmembrane</keyword>
<feature type="non-terminal residue" evidence="3">
    <location>
        <position position="240"/>
    </location>
</feature>
<feature type="transmembrane region" description="Helical" evidence="1">
    <location>
        <begin position="47"/>
        <end position="67"/>
    </location>
</feature>